<proteinExistence type="predicted"/>
<dbReference type="EMBL" id="MU157846">
    <property type="protein sequence ID" value="KAF9529443.1"/>
    <property type="molecule type" value="Genomic_DNA"/>
</dbReference>
<comment type="caution">
    <text evidence="2">The sequence shown here is derived from an EMBL/GenBank/DDBJ whole genome shotgun (WGS) entry which is preliminary data.</text>
</comment>
<dbReference type="Proteomes" id="UP000807306">
    <property type="component" value="Unassembled WGS sequence"/>
</dbReference>
<evidence type="ECO:0000313" key="3">
    <source>
        <dbReference type="Proteomes" id="UP000807306"/>
    </source>
</evidence>
<dbReference type="Pfam" id="PF20722">
    <property type="entry name" value="DUF6830"/>
    <property type="match status" value="1"/>
</dbReference>
<dbReference type="OrthoDB" id="3232941at2759"/>
<keyword evidence="3" id="KW-1185">Reference proteome</keyword>
<dbReference type="AlphaFoldDB" id="A0A9P6JR18"/>
<accession>A0A9P6JR18</accession>
<feature type="domain" description="DUF6830" evidence="1">
    <location>
        <begin position="175"/>
        <end position="310"/>
    </location>
</feature>
<feature type="non-terminal residue" evidence="2">
    <location>
        <position position="1"/>
    </location>
</feature>
<protein>
    <recommendedName>
        <fullName evidence="1">DUF6830 domain-containing protein</fullName>
    </recommendedName>
</protein>
<reference evidence="2" key="1">
    <citation type="submission" date="2020-11" db="EMBL/GenBank/DDBJ databases">
        <authorList>
            <consortium name="DOE Joint Genome Institute"/>
            <person name="Ahrendt S."/>
            <person name="Riley R."/>
            <person name="Andreopoulos W."/>
            <person name="Labutti K."/>
            <person name="Pangilinan J."/>
            <person name="Ruiz-Duenas F.J."/>
            <person name="Barrasa J.M."/>
            <person name="Sanchez-Garcia M."/>
            <person name="Camarero S."/>
            <person name="Miyauchi S."/>
            <person name="Serrano A."/>
            <person name="Linde D."/>
            <person name="Babiker R."/>
            <person name="Drula E."/>
            <person name="Ayuso-Fernandez I."/>
            <person name="Pacheco R."/>
            <person name="Padilla G."/>
            <person name="Ferreira P."/>
            <person name="Barriuso J."/>
            <person name="Kellner H."/>
            <person name="Castanera R."/>
            <person name="Alfaro M."/>
            <person name="Ramirez L."/>
            <person name="Pisabarro A.G."/>
            <person name="Kuo A."/>
            <person name="Tritt A."/>
            <person name="Lipzen A."/>
            <person name="He G."/>
            <person name="Yan M."/>
            <person name="Ng V."/>
            <person name="Cullen D."/>
            <person name="Martin F."/>
            <person name="Rosso M.-N."/>
            <person name="Henrissat B."/>
            <person name="Hibbett D."/>
            <person name="Martinez A.T."/>
            <person name="Grigoriev I.V."/>
        </authorList>
    </citation>
    <scope>NUCLEOTIDE SEQUENCE</scope>
    <source>
        <strain evidence="2">CBS 506.95</strain>
    </source>
</reference>
<gene>
    <name evidence="2" type="ORF">CPB83DRAFT_926844</name>
</gene>
<dbReference type="InterPro" id="IPR049233">
    <property type="entry name" value="DUF6830"/>
</dbReference>
<evidence type="ECO:0000313" key="2">
    <source>
        <dbReference type="EMBL" id="KAF9529443.1"/>
    </source>
</evidence>
<evidence type="ECO:0000259" key="1">
    <source>
        <dbReference type="Pfam" id="PF20722"/>
    </source>
</evidence>
<sequence>LLTEKELDARVKALPPSFGVRHFSNGFSVLSQISGPERKEMTKILLGCLVGEVSEGILIAIRALLDFIYLAQYKAHDDETLGYMENALQRFHTHKKYLIEAKLHKDLAIPKFHSLLHYIHAIKEFGTTDNYNTELFERFHIDYAKEGYRASNKRDIFPQMVAWLSRREKISMFDNYLDFKDNLASQQSPTTATSNSLEPSIPSQISIAKHPSFPHRPITTIQKNHASPLFSDHLKDFLNAFLSHPTSNAQSHSFDLPFNHLDIWSQFKFDKHALQSDDIEAETDTVKAIPRSKDDPSGRFDTVVALWDPTAEETGTTGKLRFLDFKAVLI</sequence>
<name>A0A9P6JR18_9AGAR</name>
<organism evidence="2 3">
    <name type="scientific">Crepidotus variabilis</name>
    <dbReference type="NCBI Taxonomy" id="179855"/>
    <lineage>
        <taxon>Eukaryota</taxon>
        <taxon>Fungi</taxon>
        <taxon>Dikarya</taxon>
        <taxon>Basidiomycota</taxon>
        <taxon>Agaricomycotina</taxon>
        <taxon>Agaricomycetes</taxon>
        <taxon>Agaricomycetidae</taxon>
        <taxon>Agaricales</taxon>
        <taxon>Agaricineae</taxon>
        <taxon>Crepidotaceae</taxon>
        <taxon>Crepidotus</taxon>
    </lineage>
</organism>